<accession>A0A6J5VUU3</accession>
<organism evidence="2 3">
    <name type="scientific">Prunus armeniaca</name>
    <name type="common">Apricot</name>
    <name type="synonym">Armeniaca vulgaris</name>
    <dbReference type="NCBI Taxonomy" id="36596"/>
    <lineage>
        <taxon>Eukaryota</taxon>
        <taxon>Viridiplantae</taxon>
        <taxon>Streptophyta</taxon>
        <taxon>Embryophyta</taxon>
        <taxon>Tracheophyta</taxon>
        <taxon>Spermatophyta</taxon>
        <taxon>Magnoliopsida</taxon>
        <taxon>eudicotyledons</taxon>
        <taxon>Gunneridae</taxon>
        <taxon>Pentapetalae</taxon>
        <taxon>rosids</taxon>
        <taxon>fabids</taxon>
        <taxon>Rosales</taxon>
        <taxon>Rosaceae</taxon>
        <taxon>Amygdaloideae</taxon>
        <taxon>Amygdaleae</taxon>
        <taxon>Prunus</taxon>
    </lineage>
</organism>
<dbReference type="AlphaFoldDB" id="A0A6J5VUU3"/>
<feature type="region of interest" description="Disordered" evidence="1">
    <location>
        <begin position="48"/>
        <end position="77"/>
    </location>
</feature>
<evidence type="ECO:0000313" key="2">
    <source>
        <dbReference type="EMBL" id="CAB4293150.1"/>
    </source>
</evidence>
<dbReference type="Proteomes" id="UP000507245">
    <property type="component" value="Unassembled WGS sequence"/>
</dbReference>
<sequence>MRTGDQFWKAWGFMSIALGALNHRTIFRDIAEHVTRLTPEFQKDAALGQNGCQTQTGRSASTALGARNTQGKLRKKV</sequence>
<keyword evidence="3" id="KW-1185">Reference proteome</keyword>
<evidence type="ECO:0000313" key="3">
    <source>
        <dbReference type="Proteomes" id="UP000507245"/>
    </source>
</evidence>
<gene>
    <name evidence="2" type="ORF">ORAREDHAP_LOCUS1876</name>
</gene>
<dbReference type="EMBL" id="CAEKKB010000001">
    <property type="protein sequence ID" value="CAB4293150.1"/>
    <property type="molecule type" value="Genomic_DNA"/>
</dbReference>
<reference evidence="3" key="1">
    <citation type="journal article" date="2020" name="Genome Biol.">
        <title>Gamete binning: chromosome-level and haplotype-resolved genome assembly enabled by high-throughput single-cell sequencing of gamete genomes.</title>
        <authorList>
            <person name="Campoy J.A."/>
            <person name="Sun H."/>
            <person name="Goel M."/>
            <person name="Jiao W.-B."/>
            <person name="Folz-Donahue K."/>
            <person name="Wang N."/>
            <person name="Rubio M."/>
            <person name="Liu C."/>
            <person name="Kukat C."/>
            <person name="Ruiz D."/>
            <person name="Huettel B."/>
            <person name="Schneeberger K."/>
        </authorList>
    </citation>
    <scope>NUCLEOTIDE SEQUENCE [LARGE SCALE GENOMIC DNA]</scope>
    <source>
        <strain evidence="3">cv. Rojo Pasion</strain>
    </source>
</reference>
<evidence type="ECO:0000256" key="1">
    <source>
        <dbReference type="SAM" id="MobiDB-lite"/>
    </source>
</evidence>
<feature type="compositionally biased region" description="Polar residues" evidence="1">
    <location>
        <begin position="50"/>
        <end position="71"/>
    </location>
</feature>
<proteinExistence type="predicted"/>
<name>A0A6J5VUU3_PRUAR</name>
<protein>
    <submittedName>
        <fullName evidence="2">Uncharacterized protein</fullName>
    </submittedName>
</protein>